<dbReference type="PANTHER" id="PTHR11845:SF13">
    <property type="entry name" value="5'-DEOXYNUCLEOTIDASE HDDC2"/>
    <property type="match status" value="1"/>
</dbReference>
<gene>
    <name evidence="9" type="ORF">COT92_03125</name>
</gene>
<proteinExistence type="predicted"/>
<dbReference type="SMART" id="SM00471">
    <property type="entry name" value="HDc"/>
    <property type="match status" value="1"/>
</dbReference>
<name>A0A2H0VCF8_9BACT</name>
<dbReference type="GO" id="GO:0002953">
    <property type="term" value="F:5'-deoxynucleotidase activity"/>
    <property type="evidence" value="ECO:0007669"/>
    <property type="project" value="UniProtKB-EC"/>
</dbReference>
<evidence type="ECO:0000256" key="2">
    <source>
        <dbReference type="ARBA" id="ARBA00001936"/>
    </source>
</evidence>
<comment type="catalytic activity">
    <reaction evidence="1">
        <text>a 2'-deoxyribonucleoside 5'-phosphate + H2O = a 2'-deoxyribonucleoside + phosphate</text>
        <dbReference type="Rhea" id="RHEA:36167"/>
        <dbReference type="ChEBI" id="CHEBI:15377"/>
        <dbReference type="ChEBI" id="CHEBI:18274"/>
        <dbReference type="ChEBI" id="CHEBI:43474"/>
        <dbReference type="ChEBI" id="CHEBI:65317"/>
        <dbReference type="EC" id="3.1.3.89"/>
    </reaction>
</comment>
<keyword evidence="6" id="KW-0479">Metal-binding</keyword>
<dbReference type="InterPro" id="IPR006674">
    <property type="entry name" value="HD_domain"/>
</dbReference>
<reference evidence="10" key="1">
    <citation type="submission" date="2017-09" db="EMBL/GenBank/DDBJ databases">
        <title>Depth-based differentiation of microbial function through sediment-hosted aquifers and enrichment of novel symbionts in the deep terrestrial subsurface.</title>
        <authorList>
            <person name="Probst A.J."/>
            <person name="Ladd B."/>
            <person name="Jarett J.K."/>
            <person name="Geller-Mcgrath D.E."/>
            <person name="Sieber C.M.K."/>
            <person name="Emerson J.B."/>
            <person name="Anantharaman K."/>
            <person name="Thomas B.C."/>
            <person name="Malmstrom R."/>
            <person name="Stieglmeier M."/>
            <person name="Klingl A."/>
            <person name="Woyke T."/>
            <person name="Ryan C.M."/>
            <person name="Banfield J.F."/>
        </authorList>
    </citation>
    <scope>NUCLEOTIDE SEQUENCE [LARGE SCALE GENOMIC DNA]</scope>
</reference>
<evidence type="ECO:0000256" key="1">
    <source>
        <dbReference type="ARBA" id="ARBA00001638"/>
    </source>
</evidence>
<accession>A0A2H0VCF8</accession>
<protein>
    <recommendedName>
        <fullName evidence="5">5'-deoxynucleotidase</fullName>
        <ecNumber evidence="5">3.1.3.89</ecNumber>
    </recommendedName>
</protein>
<dbReference type="Proteomes" id="UP000230922">
    <property type="component" value="Unassembled WGS sequence"/>
</dbReference>
<sequence>MEDPPEWPKAFRRARLRRGFDFHRWFQPSLKLRLAYARVGLFLYMRKQKGILKFLHEAEKLKTLLRHSWLSNGRRESVAEHSWRMALMAVVFYPYLQKKNRPNLEKTLMMILAHDLPEIYATDVPAWKKFRQKSGWRKKRHKSELAALKKLIKTLGKNQQRQIIALWEEFELGRTKEAKLAQVLDKMEANFQHNEALLKTWNKGDHRIHFTRGVKEAEYDEFLKAFRELGNKEARRKIKIGK</sequence>
<dbReference type="GO" id="GO:0046872">
    <property type="term" value="F:metal ion binding"/>
    <property type="evidence" value="ECO:0007669"/>
    <property type="project" value="UniProtKB-KW"/>
</dbReference>
<dbReference type="AlphaFoldDB" id="A0A2H0VCF8"/>
<evidence type="ECO:0000256" key="4">
    <source>
        <dbReference type="ARBA" id="ARBA00011738"/>
    </source>
</evidence>
<comment type="cofactor">
    <cofactor evidence="2">
        <name>Mn(2+)</name>
        <dbReference type="ChEBI" id="CHEBI:29035"/>
    </cofactor>
</comment>
<comment type="cofactor">
    <cofactor evidence="3">
        <name>Co(2+)</name>
        <dbReference type="ChEBI" id="CHEBI:48828"/>
    </cofactor>
</comment>
<evidence type="ECO:0000256" key="6">
    <source>
        <dbReference type="ARBA" id="ARBA00022723"/>
    </source>
</evidence>
<evidence type="ECO:0000256" key="5">
    <source>
        <dbReference type="ARBA" id="ARBA00012964"/>
    </source>
</evidence>
<dbReference type="InterPro" id="IPR003607">
    <property type="entry name" value="HD/PDEase_dom"/>
</dbReference>
<comment type="caution">
    <text evidence="9">The sequence shown here is derived from an EMBL/GenBank/DDBJ whole genome shotgun (WGS) entry which is preliminary data.</text>
</comment>
<comment type="subunit">
    <text evidence="4">Homodimer.</text>
</comment>
<evidence type="ECO:0000256" key="7">
    <source>
        <dbReference type="ARBA" id="ARBA00022801"/>
    </source>
</evidence>
<organism evidence="9 10">
    <name type="scientific">Candidatus Doudnabacteria bacterium CG10_big_fil_rev_8_21_14_0_10_42_18</name>
    <dbReference type="NCBI Taxonomy" id="1974552"/>
    <lineage>
        <taxon>Bacteria</taxon>
        <taxon>Candidatus Doudnaibacteriota</taxon>
    </lineage>
</organism>
<keyword evidence="7 9" id="KW-0378">Hydrolase</keyword>
<evidence type="ECO:0000313" key="10">
    <source>
        <dbReference type="Proteomes" id="UP000230922"/>
    </source>
</evidence>
<dbReference type="Gene3D" id="1.10.3210.10">
    <property type="entry name" value="Hypothetical protein af1432"/>
    <property type="match status" value="1"/>
</dbReference>
<dbReference type="InterPro" id="IPR039356">
    <property type="entry name" value="YfbR/HDDC2"/>
</dbReference>
<evidence type="ECO:0000313" key="9">
    <source>
        <dbReference type="EMBL" id="PIR96039.1"/>
    </source>
</evidence>
<dbReference type="SUPFAM" id="SSF109604">
    <property type="entry name" value="HD-domain/PDEase-like"/>
    <property type="match status" value="1"/>
</dbReference>
<evidence type="ECO:0000256" key="3">
    <source>
        <dbReference type="ARBA" id="ARBA00001941"/>
    </source>
</evidence>
<dbReference type="EMBL" id="PFAK01000051">
    <property type="protein sequence ID" value="PIR96039.1"/>
    <property type="molecule type" value="Genomic_DNA"/>
</dbReference>
<feature type="domain" description="HD/PDEase" evidence="8">
    <location>
        <begin position="74"/>
        <end position="199"/>
    </location>
</feature>
<dbReference type="EC" id="3.1.3.89" evidence="5"/>
<dbReference type="GO" id="GO:0005737">
    <property type="term" value="C:cytoplasm"/>
    <property type="evidence" value="ECO:0007669"/>
    <property type="project" value="TreeGrafter"/>
</dbReference>
<evidence type="ECO:0000259" key="8">
    <source>
        <dbReference type="SMART" id="SM00471"/>
    </source>
</evidence>
<dbReference type="Pfam" id="PF13023">
    <property type="entry name" value="HD_3"/>
    <property type="match status" value="1"/>
</dbReference>
<dbReference type="PANTHER" id="PTHR11845">
    <property type="entry name" value="5'-DEOXYNUCLEOTIDASE HDDC2"/>
    <property type="match status" value="1"/>
</dbReference>